<dbReference type="RefSeq" id="WP_217066189.1">
    <property type="nucleotide sequence ID" value="NZ_JAHQCS010000091.1"/>
</dbReference>
<evidence type="ECO:0000313" key="1">
    <source>
        <dbReference type="EMBL" id="MBU9712029.1"/>
    </source>
</evidence>
<accession>A0ABS6JFN1</accession>
<proteinExistence type="predicted"/>
<dbReference type="EMBL" id="JAHQCS010000091">
    <property type="protein sequence ID" value="MBU9712029.1"/>
    <property type="molecule type" value="Genomic_DNA"/>
</dbReference>
<gene>
    <name evidence="1" type="ORF">KS419_09785</name>
</gene>
<organism evidence="1 2">
    <name type="scientific">Evansella tamaricis</name>
    <dbReference type="NCBI Taxonomy" id="2069301"/>
    <lineage>
        <taxon>Bacteria</taxon>
        <taxon>Bacillati</taxon>
        <taxon>Bacillota</taxon>
        <taxon>Bacilli</taxon>
        <taxon>Bacillales</taxon>
        <taxon>Bacillaceae</taxon>
        <taxon>Evansella</taxon>
    </lineage>
</organism>
<comment type="caution">
    <text evidence="1">The sequence shown here is derived from an EMBL/GenBank/DDBJ whole genome shotgun (WGS) entry which is preliminary data.</text>
</comment>
<keyword evidence="2" id="KW-1185">Reference proteome</keyword>
<name>A0ABS6JFN1_9BACI</name>
<evidence type="ECO:0000313" key="2">
    <source>
        <dbReference type="Proteomes" id="UP000784880"/>
    </source>
</evidence>
<protein>
    <submittedName>
        <fullName evidence="1">Uncharacterized protein</fullName>
    </submittedName>
</protein>
<dbReference type="Proteomes" id="UP000784880">
    <property type="component" value="Unassembled WGS sequence"/>
</dbReference>
<reference evidence="1 2" key="1">
    <citation type="submission" date="2021-06" db="EMBL/GenBank/DDBJ databases">
        <title>Bacillus sp. RD4P76, an endophyte from a halophyte.</title>
        <authorList>
            <person name="Sun J.-Q."/>
        </authorList>
    </citation>
    <scope>NUCLEOTIDE SEQUENCE [LARGE SCALE GENOMIC DNA]</scope>
    <source>
        <strain evidence="1 2">CGMCC 1.15917</strain>
    </source>
</reference>
<sequence>MKNPVSIFIMDVSNSTSNSNWNNISSYLDQVEDWIKEWVSPVGKSIVKHRRGDEIIFVSEHYFTAYIVACTLTHLWKYPEHKPYFGMSFGIIDKEIDAINIETWNHPLVKLARDANEIIKQSNNRIPILFHLQRDYLIDNNSDFSGNNKCFMEMENSLNLLLELQHNLMNNQTDNQRLIRSLYFIYGQQKLVASLVNKSPATISSHYKKGNTGLIFKTQTQIEQNLNSFQESYWENDVSRLSNKLNEVIKDIISKNVKEFILLHDQGGDN</sequence>